<dbReference type="PANTHER" id="PTHR37984:SF5">
    <property type="entry name" value="PROTEIN NYNRIN-LIKE"/>
    <property type="match status" value="1"/>
</dbReference>
<dbReference type="Gene3D" id="3.30.420.10">
    <property type="entry name" value="Ribonuclease H-like superfamily/Ribonuclease H"/>
    <property type="match status" value="2"/>
</dbReference>
<protein>
    <submittedName>
        <fullName evidence="3">Reverse transcriptase</fullName>
    </submittedName>
</protein>
<evidence type="ECO:0000259" key="2">
    <source>
        <dbReference type="Pfam" id="PF17921"/>
    </source>
</evidence>
<dbReference type="Gene3D" id="1.10.340.70">
    <property type="match status" value="1"/>
</dbReference>
<dbReference type="GO" id="GO:0003676">
    <property type="term" value="F:nucleic acid binding"/>
    <property type="evidence" value="ECO:0007669"/>
    <property type="project" value="InterPro"/>
</dbReference>
<keyword evidence="3" id="KW-0548">Nucleotidyltransferase</keyword>
<keyword evidence="3" id="KW-0695">RNA-directed DNA polymerase</keyword>
<dbReference type="InterPro" id="IPR041588">
    <property type="entry name" value="Integrase_H2C2"/>
</dbReference>
<name>A0A225W0U6_9STRA</name>
<dbReference type="PANTHER" id="PTHR37984">
    <property type="entry name" value="PROTEIN CBG26694"/>
    <property type="match status" value="1"/>
</dbReference>
<dbReference type="EMBL" id="NBNE01002140">
    <property type="protein sequence ID" value="OWZ11381.1"/>
    <property type="molecule type" value="Genomic_DNA"/>
</dbReference>
<evidence type="ECO:0000313" key="3">
    <source>
        <dbReference type="EMBL" id="OWZ11381.1"/>
    </source>
</evidence>
<dbReference type="GO" id="GO:0003964">
    <property type="term" value="F:RNA-directed DNA polymerase activity"/>
    <property type="evidence" value="ECO:0007669"/>
    <property type="project" value="UniProtKB-KW"/>
</dbReference>
<organism evidence="3 4">
    <name type="scientific">Phytophthora megakarya</name>
    <dbReference type="NCBI Taxonomy" id="4795"/>
    <lineage>
        <taxon>Eukaryota</taxon>
        <taxon>Sar</taxon>
        <taxon>Stramenopiles</taxon>
        <taxon>Oomycota</taxon>
        <taxon>Peronosporomycetes</taxon>
        <taxon>Peronosporales</taxon>
        <taxon>Peronosporaceae</taxon>
        <taxon>Phytophthora</taxon>
    </lineage>
</organism>
<dbReference type="AlphaFoldDB" id="A0A225W0U6"/>
<sequence length="466" mass="52233">MGGHVAPWPLENDEDGLASILGDGITERDKLDQIAENLIPMKGRVVRAPPIRLEKLESDYEGWRLSSRFHFKDITVNEAEYHGDSRIAIQQAQGLIQCLNPRLKLLLAPFEGLRKEFKSGRIVHVKWEYNAAADYVIGKTGLSRNSVEIVDPIKLAQLKQMNRIPERQVKQRTLEDTKPGNSVTKSDELAPLETQRRTERVRSCLTIPGSESIEGEASPLVPSSQIFVAVTRSRTRVSPPTGPGTSEAMMEQSDSRTSENTMESRGYLPEGKTPAGAIKTEHWIRRLTTYLRGDLRKLSAAEALPECVILLKSVDANKEGNMRLVVPKTLQKDLLHLCHEGFQGGRQGIHRTQERLRQEYYRPGMYGDDERFVRECKDWVTAKGAPSNARPSSGNILATKAFEVLSMDSMTHLPKSCRGNTVLLLFQCVFSGFIIRKAMSDTTAQEVVEAYMERVFQLFGASNPDL</sequence>
<feature type="domain" description="Integrase zinc-binding" evidence="2">
    <location>
        <begin position="326"/>
        <end position="382"/>
    </location>
</feature>
<proteinExistence type="predicted"/>
<evidence type="ECO:0000313" key="4">
    <source>
        <dbReference type="Proteomes" id="UP000198211"/>
    </source>
</evidence>
<keyword evidence="4" id="KW-1185">Reference proteome</keyword>
<gene>
    <name evidence="3" type="ORF">PHMEG_00015607</name>
</gene>
<accession>A0A225W0U6</accession>
<dbReference type="Proteomes" id="UP000198211">
    <property type="component" value="Unassembled WGS sequence"/>
</dbReference>
<dbReference type="InterPro" id="IPR036397">
    <property type="entry name" value="RNaseH_sf"/>
</dbReference>
<dbReference type="InterPro" id="IPR012337">
    <property type="entry name" value="RNaseH-like_sf"/>
</dbReference>
<evidence type="ECO:0000256" key="1">
    <source>
        <dbReference type="SAM" id="MobiDB-lite"/>
    </source>
</evidence>
<feature type="region of interest" description="Disordered" evidence="1">
    <location>
        <begin position="233"/>
        <end position="274"/>
    </location>
</feature>
<reference evidence="4" key="1">
    <citation type="submission" date="2017-03" db="EMBL/GenBank/DDBJ databases">
        <title>Phytopthora megakarya and P. palmivora, two closely related causual agents of cacao black pod achieved similar genome size and gene model numbers by different mechanisms.</title>
        <authorList>
            <person name="Ali S."/>
            <person name="Shao J."/>
            <person name="Larry D.J."/>
            <person name="Kronmiller B."/>
            <person name="Shen D."/>
            <person name="Strem M.D."/>
            <person name="Melnick R.L."/>
            <person name="Guiltinan M.J."/>
            <person name="Tyler B.M."/>
            <person name="Meinhardt L.W."/>
            <person name="Bailey B.A."/>
        </authorList>
    </citation>
    <scope>NUCLEOTIDE SEQUENCE [LARGE SCALE GENOMIC DNA]</scope>
    <source>
        <strain evidence="4">zdho120</strain>
    </source>
</reference>
<dbReference type="Pfam" id="PF17921">
    <property type="entry name" value="Integrase_H2C2"/>
    <property type="match status" value="1"/>
</dbReference>
<dbReference type="SUPFAM" id="SSF53098">
    <property type="entry name" value="Ribonuclease H-like"/>
    <property type="match status" value="1"/>
</dbReference>
<comment type="caution">
    <text evidence="3">The sequence shown here is derived from an EMBL/GenBank/DDBJ whole genome shotgun (WGS) entry which is preliminary data.</text>
</comment>
<dbReference type="InterPro" id="IPR050951">
    <property type="entry name" value="Retrovirus_Pol_polyprotein"/>
</dbReference>
<feature type="region of interest" description="Disordered" evidence="1">
    <location>
        <begin position="171"/>
        <end position="197"/>
    </location>
</feature>
<keyword evidence="3" id="KW-0808">Transferase</keyword>